<organism evidence="2 3">
    <name type="scientific">Streptomyces prunicolor</name>
    <dbReference type="NCBI Taxonomy" id="67348"/>
    <lineage>
        <taxon>Bacteria</taxon>
        <taxon>Bacillati</taxon>
        <taxon>Actinomycetota</taxon>
        <taxon>Actinomycetes</taxon>
        <taxon>Kitasatosporales</taxon>
        <taxon>Streptomycetaceae</taxon>
        <taxon>Streptomyces</taxon>
    </lineage>
</organism>
<evidence type="ECO:0000313" key="2">
    <source>
        <dbReference type="EMBL" id="MDV7221647.1"/>
    </source>
</evidence>
<dbReference type="Proteomes" id="UP001187346">
    <property type="component" value="Unassembled WGS sequence"/>
</dbReference>
<dbReference type="RefSeq" id="WP_266858428.1">
    <property type="nucleotide sequence ID" value="NZ_JAPEMW010000001.1"/>
</dbReference>
<accession>A0ABU4FLZ7</accession>
<gene>
    <name evidence="2" type="ORF">R5A26_37470</name>
</gene>
<feature type="compositionally biased region" description="Basic and acidic residues" evidence="1">
    <location>
        <begin position="1"/>
        <end position="10"/>
    </location>
</feature>
<reference evidence="2 3" key="1">
    <citation type="submission" date="2023-10" db="EMBL/GenBank/DDBJ databases">
        <title>Characterization of rhizosphere-enriched actinobacteria from wheat plants lab-grown on chernevaya soil.</title>
        <authorList>
            <person name="Tikhonova E.N."/>
            <person name="Konopkin A."/>
            <person name="Kravchenko I.K."/>
        </authorList>
    </citation>
    <scope>NUCLEOTIDE SEQUENCE [LARGE SCALE GENOMIC DNA]</scope>
    <source>
        <strain evidence="2 3">RR29</strain>
    </source>
</reference>
<evidence type="ECO:0000256" key="1">
    <source>
        <dbReference type="SAM" id="MobiDB-lite"/>
    </source>
</evidence>
<protein>
    <submittedName>
        <fullName evidence="2">Uncharacterized protein</fullName>
    </submittedName>
</protein>
<evidence type="ECO:0000313" key="3">
    <source>
        <dbReference type="Proteomes" id="UP001187346"/>
    </source>
</evidence>
<proteinExistence type="predicted"/>
<keyword evidence="3" id="KW-1185">Reference proteome</keyword>
<name>A0ABU4FLZ7_9ACTN</name>
<sequence length="44" mass="4856">MDDRVTDATKNRRPPNGPRERGQLSTAAPQLIPYIDLRTGGHLA</sequence>
<dbReference type="EMBL" id="JAWMAJ010000182">
    <property type="protein sequence ID" value="MDV7221647.1"/>
    <property type="molecule type" value="Genomic_DNA"/>
</dbReference>
<feature type="region of interest" description="Disordered" evidence="1">
    <location>
        <begin position="1"/>
        <end position="44"/>
    </location>
</feature>
<comment type="caution">
    <text evidence="2">The sequence shown here is derived from an EMBL/GenBank/DDBJ whole genome shotgun (WGS) entry which is preliminary data.</text>
</comment>